<dbReference type="Gene3D" id="3.40.50.720">
    <property type="entry name" value="NAD(P)-binding Rossmann-like Domain"/>
    <property type="match status" value="1"/>
</dbReference>
<name>A0A2K1QYB7_9PEZI</name>
<dbReference type="Pfam" id="PF13460">
    <property type="entry name" value="NAD_binding_10"/>
    <property type="match status" value="1"/>
</dbReference>
<sequence>MNQGSIFKFIISSVHELEAAHKSQPVNPIPFHSFLLLHSPHRSIFTTPTSKSFFPNTKKMKVLLIGATGNLGSRLIPALLTHSHSLVVYVRTPSKLSTLLAPSVLSRITVIQGDATDPVAIKQALLDNKCDALVTTAGVSAIAPWGKSDFPRIFRAVVEGAAAAGSERGRPLRAWLLGGIPLFPEHIPNLALLRSLPGSALEWSLLCPSALKPQGTTMEVPTTTWTTGRLIGGATSPPLWTRHWFDAIPFLGNLVSAGMNAGRYVTTLERCAEFIAGDLELGTGEWVGKAVGVIEEGK</sequence>
<evidence type="ECO:0000313" key="2">
    <source>
        <dbReference type="EMBL" id="PNS19913.1"/>
    </source>
</evidence>
<feature type="domain" description="NAD(P)-binding" evidence="1">
    <location>
        <begin position="66"/>
        <end position="168"/>
    </location>
</feature>
<comment type="caution">
    <text evidence="2">The sequence shown here is derived from an EMBL/GenBank/DDBJ whole genome shotgun (WGS) entry which is preliminary data.</text>
</comment>
<dbReference type="STRING" id="2082308.A0A2K1QYB7"/>
<proteinExistence type="predicted"/>
<dbReference type="InterPro" id="IPR051606">
    <property type="entry name" value="Polyketide_Oxido-like"/>
</dbReference>
<evidence type="ECO:0000313" key="3">
    <source>
        <dbReference type="Proteomes" id="UP000243797"/>
    </source>
</evidence>
<evidence type="ECO:0000259" key="1">
    <source>
        <dbReference type="Pfam" id="PF13460"/>
    </source>
</evidence>
<dbReference type="PANTHER" id="PTHR43355">
    <property type="entry name" value="FLAVIN REDUCTASE (NADPH)"/>
    <property type="match status" value="1"/>
</dbReference>
<protein>
    <recommendedName>
        <fullName evidence="1">NAD(P)-binding domain-containing protein</fullName>
    </recommendedName>
</protein>
<dbReference type="InterPro" id="IPR036291">
    <property type="entry name" value="NAD(P)-bd_dom_sf"/>
</dbReference>
<dbReference type="AlphaFoldDB" id="A0A2K1QYB7"/>
<dbReference type="SUPFAM" id="SSF51735">
    <property type="entry name" value="NAD(P)-binding Rossmann-fold domains"/>
    <property type="match status" value="1"/>
</dbReference>
<organism evidence="2 3">
    <name type="scientific">Sphaceloma murrayae</name>
    <dbReference type="NCBI Taxonomy" id="2082308"/>
    <lineage>
        <taxon>Eukaryota</taxon>
        <taxon>Fungi</taxon>
        <taxon>Dikarya</taxon>
        <taxon>Ascomycota</taxon>
        <taxon>Pezizomycotina</taxon>
        <taxon>Dothideomycetes</taxon>
        <taxon>Dothideomycetidae</taxon>
        <taxon>Myriangiales</taxon>
        <taxon>Elsinoaceae</taxon>
        <taxon>Sphaceloma</taxon>
    </lineage>
</organism>
<dbReference type="Proteomes" id="UP000243797">
    <property type="component" value="Unassembled WGS sequence"/>
</dbReference>
<dbReference type="InParanoid" id="A0A2K1QYB7"/>
<gene>
    <name evidence="2" type="ORF">CAC42_7880</name>
</gene>
<dbReference type="PANTHER" id="PTHR43355:SF7">
    <property type="entry name" value="NAD(P)-BINDING DOMAIN-CONTAINING PROTEIN"/>
    <property type="match status" value="1"/>
</dbReference>
<dbReference type="GO" id="GO:0016646">
    <property type="term" value="F:oxidoreductase activity, acting on the CH-NH group of donors, NAD or NADP as acceptor"/>
    <property type="evidence" value="ECO:0007669"/>
    <property type="project" value="TreeGrafter"/>
</dbReference>
<reference evidence="2 3" key="1">
    <citation type="submission" date="2017-06" db="EMBL/GenBank/DDBJ databases">
        <title>Draft genome sequence of a variant of Elsinoe murrayae.</title>
        <authorList>
            <person name="Cheng Q."/>
        </authorList>
    </citation>
    <scope>NUCLEOTIDE SEQUENCE [LARGE SCALE GENOMIC DNA]</scope>
    <source>
        <strain evidence="2 3">CQ-2017a</strain>
    </source>
</reference>
<accession>A0A2K1QYB7</accession>
<dbReference type="OrthoDB" id="10254221at2759"/>
<dbReference type="EMBL" id="NKHZ01000029">
    <property type="protein sequence ID" value="PNS19913.1"/>
    <property type="molecule type" value="Genomic_DNA"/>
</dbReference>
<keyword evidence="3" id="KW-1185">Reference proteome</keyword>
<dbReference type="InterPro" id="IPR016040">
    <property type="entry name" value="NAD(P)-bd_dom"/>
</dbReference>